<dbReference type="RefSeq" id="WP_259863657.1">
    <property type="nucleotide sequence ID" value="NZ_CP073720.1"/>
</dbReference>
<keyword evidence="2 7" id="KW-0813">Transport</keyword>
<keyword evidence="5 7" id="KW-1133">Transmembrane helix</keyword>
<feature type="transmembrane region" description="Helical" evidence="7">
    <location>
        <begin position="66"/>
        <end position="86"/>
    </location>
</feature>
<dbReference type="EMBL" id="CP073720">
    <property type="protein sequence ID" value="UWP85530.1"/>
    <property type="molecule type" value="Genomic_DNA"/>
</dbReference>
<feature type="transmembrane region" description="Helical" evidence="7">
    <location>
        <begin position="216"/>
        <end position="238"/>
    </location>
</feature>
<comment type="subcellular location">
    <subcellularLocation>
        <location evidence="1 7">Cell membrane</location>
        <topology evidence="1 7">Multi-pass membrane protein</topology>
    </subcellularLocation>
</comment>
<dbReference type="Pfam" id="PF00528">
    <property type="entry name" value="BPD_transp_1"/>
    <property type="match status" value="1"/>
</dbReference>
<evidence type="ECO:0000256" key="5">
    <source>
        <dbReference type="ARBA" id="ARBA00022989"/>
    </source>
</evidence>
<evidence type="ECO:0000313" key="10">
    <source>
        <dbReference type="Proteomes" id="UP001059617"/>
    </source>
</evidence>
<evidence type="ECO:0000256" key="7">
    <source>
        <dbReference type="RuleBase" id="RU363032"/>
    </source>
</evidence>
<evidence type="ECO:0000313" key="9">
    <source>
        <dbReference type="EMBL" id="UWP85530.1"/>
    </source>
</evidence>
<dbReference type="Gene3D" id="1.10.3720.10">
    <property type="entry name" value="MetI-like"/>
    <property type="match status" value="1"/>
</dbReference>
<evidence type="ECO:0000259" key="8">
    <source>
        <dbReference type="PROSITE" id="PS50928"/>
    </source>
</evidence>
<dbReference type="Proteomes" id="UP001059617">
    <property type="component" value="Chromosome"/>
</dbReference>
<sequence>MAAVWLVRLAILAAAVGGWQLLTTDLRWRLLFGRPTEVVSLVRAWVVDATFWTDTGVTLAETATGYALGVAAAIVLIAVILPFPAVGRFLSPFIAIVNSLPKIALAPVFIVWFGISFQSKIYFIAVAMFFVVFYGVYSGLNNIDQTMVDNLSVMGASGLERVRDVYVPATAGWLISSLRVSVAWALTAAVISEYIASNQGLGHRIALGQQALDPNAVVAGMFMVAVVSLTADRLLTLIDKRFRQWRLS</sequence>
<keyword evidence="6 7" id="KW-0472">Membrane</keyword>
<protein>
    <submittedName>
        <fullName evidence="9">ABC transporter permease</fullName>
    </submittedName>
</protein>
<dbReference type="PANTHER" id="PTHR30151">
    <property type="entry name" value="ALKANE SULFONATE ABC TRANSPORTER-RELATED, MEMBRANE SUBUNIT"/>
    <property type="match status" value="1"/>
</dbReference>
<proteinExistence type="inferred from homology"/>
<name>A0ABY5W843_9ACTN</name>
<evidence type="ECO:0000256" key="6">
    <source>
        <dbReference type="ARBA" id="ARBA00023136"/>
    </source>
</evidence>
<dbReference type="PROSITE" id="PS50928">
    <property type="entry name" value="ABC_TM1"/>
    <property type="match status" value="1"/>
</dbReference>
<keyword evidence="3" id="KW-1003">Cell membrane</keyword>
<feature type="transmembrane region" description="Helical" evidence="7">
    <location>
        <begin position="121"/>
        <end position="140"/>
    </location>
</feature>
<feature type="domain" description="ABC transmembrane type-1" evidence="8">
    <location>
        <begin position="51"/>
        <end position="235"/>
    </location>
</feature>
<accession>A0ABY5W843</accession>
<organism evidence="9 10">
    <name type="scientific">Dactylosporangium fulvum</name>
    <dbReference type="NCBI Taxonomy" id="53359"/>
    <lineage>
        <taxon>Bacteria</taxon>
        <taxon>Bacillati</taxon>
        <taxon>Actinomycetota</taxon>
        <taxon>Actinomycetes</taxon>
        <taxon>Micromonosporales</taxon>
        <taxon>Micromonosporaceae</taxon>
        <taxon>Dactylosporangium</taxon>
    </lineage>
</organism>
<gene>
    <name evidence="9" type="ORF">Dfulv_15320</name>
</gene>
<evidence type="ECO:0000256" key="2">
    <source>
        <dbReference type="ARBA" id="ARBA00022448"/>
    </source>
</evidence>
<feature type="transmembrane region" description="Helical" evidence="7">
    <location>
        <begin position="93"/>
        <end position="115"/>
    </location>
</feature>
<evidence type="ECO:0000256" key="4">
    <source>
        <dbReference type="ARBA" id="ARBA00022692"/>
    </source>
</evidence>
<dbReference type="InterPro" id="IPR035906">
    <property type="entry name" value="MetI-like_sf"/>
</dbReference>
<reference evidence="9" key="1">
    <citation type="submission" date="2021-04" db="EMBL/GenBank/DDBJ databases">
        <authorList>
            <person name="Hartkoorn R.C."/>
            <person name="Beaudoing E."/>
            <person name="Hot D."/>
        </authorList>
    </citation>
    <scope>NUCLEOTIDE SEQUENCE</scope>
    <source>
        <strain evidence="9">NRRL B-16292</strain>
    </source>
</reference>
<evidence type="ECO:0000256" key="3">
    <source>
        <dbReference type="ARBA" id="ARBA00022475"/>
    </source>
</evidence>
<evidence type="ECO:0000256" key="1">
    <source>
        <dbReference type="ARBA" id="ARBA00004651"/>
    </source>
</evidence>
<dbReference type="InterPro" id="IPR000515">
    <property type="entry name" value="MetI-like"/>
</dbReference>
<reference evidence="9" key="2">
    <citation type="submission" date="2022-09" db="EMBL/GenBank/DDBJ databases">
        <title>Biosynthetic gene clusters of Dactylosporangioum fulvum.</title>
        <authorList>
            <person name="Caradec T."/>
        </authorList>
    </citation>
    <scope>NUCLEOTIDE SEQUENCE</scope>
    <source>
        <strain evidence="9">NRRL B-16292</strain>
    </source>
</reference>
<dbReference type="SUPFAM" id="SSF161098">
    <property type="entry name" value="MetI-like"/>
    <property type="match status" value="1"/>
</dbReference>
<feature type="transmembrane region" description="Helical" evidence="7">
    <location>
        <begin position="171"/>
        <end position="196"/>
    </location>
</feature>
<dbReference type="PANTHER" id="PTHR30151:SF20">
    <property type="entry name" value="ABC TRANSPORTER PERMEASE PROTEIN HI_0355-RELATED"/>
    <property type="match status" value="1"/>
</dbReference>
<keyword evidence="4 7" id="KW-0812">Transmembrane</keyword>
<dbReference type="CDD" id="cd06261">
    <property type="entry name" value="TM_PBP2"/>
    <property type="match status" value="1"/>
</dbReference>
<comment type="similarity">
    <text evidence="7">Belongs to the binding-protein-dependent transport system permease family.</text>
</comment>
<keyword evidence="10" id="KW-1185">Reference proteome</keyword>